<dbReference type="RefSeq" id="WP_338504610.1">
    <property type="nucleotide sequence ID" value="NZ_CP145607.1"/>
</dbReference>
<dbReference type="PANTHER" id="PTHR11537:SF254">
    <property type="entry name" value="POTASSIUM VOLTAGE-GATED CHANNEL PROTEIN SHAB"/>
    <property type="match status" value="1"/>
</dbReference>
<keyword evidence="5" id="KW-0406">Ion transport</keyword>
<evidence type="ECO:0000256" key="5">
    <source>
        <dbReference type="ARBA" id="ARBA00023065"/>
    </source>
</evidence>
<evidence type="ECO:0000259" key="9">
    <source>
        <dbReference type="Pfam" id="PF07885"/>
    </source>
</evidence>
<dbReference type="InterPro" id="IPR013099">
    <property type="entry name" value="K_chnl_dom"/>
</dbReference>
<dbReference type="GO" id="GO:0034220">
    <property type="term" value="P:monoatomic ion transmembrane transport"/>
    <property type="evidence" value="ECO:0007669"/>
    <property type="project" value="UniProtKB-KW"/>
</dbReference>
<evidence type="ECO:0000256" key="1">
    <source>
        <dbReference type="ARBA" id="ARBA00004141"/>
    </source>
</evidence>
<dbReference type="Pfam" id="PF07885">
    <property type="entry name" value="Ion_trans_2"/>
    <property type="match status" value="1"/>
</dbReference>
<gene>
    <name evidence="10" type="ORF">V6R86_11310</name>
</gene>
<evidence type="ECO:0000313" key="10">
    <source>
        <dbReference type="EMBL" id="WWM71239.1"/>
    </source>
</evidence>
<dbReference type="SUPFAM" id="SSF81324">
    <property type="entry name" value="Voltage-gated potassium channels"/>
    <property type="match status" value="1"/>
</dbReference>
<organism evidence="10 11">
    <name type="scientific">Sphingomonas kaistensis</name>
    <dbReference type="NCBI Taxonomy" id="298708"/>
    <lineage>
        <taxon>Bacteria</taxon>
        <taxon>Pseudomonadati</taxon>
        <taxon>Pseudomonadota</taxon>
        <taxon>Alphaproteobacteria</taxon>
        <taxon>Sphingomonadales</taxon>
        <taxon>Sphingomonadaceae</taxon>
        <taxon>Sphingomonas</taxon>
    </lineage>
</organism>
<evidence type="ECO:0000256" key="8">
    <source>
        <dbReference type="SAM" id="Phobius"/>
    </source>
</evidence>
<dbReference type="InterPro" id="IPR028325">
    <property type="entry name" value="VG_K_chnl"/>
</dbReference>
<dbReference type="PANTHER" id="PTHR11537">
    <property type="entry name" value="VOLTAGE-GATED POTASSIUM CHANNEL"/>
    <property type="match status" value="1"/>
</dbReference>
<proteinExistence type="predicted"/>
<reference evidence="10 11" key="1">
    <citation type="submission" date="2024-02" db="EMBL/GenBank/DDBJ databases">
        <title>Full genome sequence of Sphingomonas kaistensis.</title>
        <authorList>
            <person name="Poletto B.L."/>
            <person name="Silva G."/>
            <person name="Galante D."/>
            <person name="Campos K.R."/>
            <person name="Santos M.B.N."/>
            <person name="Sacchi C.T."/>
        </authorList>
    </citation>
    <scope>NUCLEOTIDE SEQUENCE [LARGE SCALE GENOMIC DNA]</scope>
    <source>
        <strain evidence="10 11">MA4R</strain>
    </source>
</reference>
<sequence>MALHTLRSATDTLKEVAVIYFVLLLTAALAFAMLEGQPFLDSLYWAGTTATSTGYGDISPKTLGGKLVAVALMHISIFVIAPLIVVRLIERMSHDQHQFTHEEQERIIAGLARIEERLERLEQR</sequence>
<accession>A0ABZ2G4C6</accession>
<evidence type="ECO:0000256" key="7">
    <source>
        <dbReference type="ARBA" id="ARBA00023303"/>
    </source>
</evidence>
<keyword evidence="2" id="KW-0813">Transport</keyword>
<comment type="subcellular location">
    <subcellularLocation>
        <location evidence="1">Membrane</location>
        <topology evidence="1">Multi-pass membrane protein</topology>
    </subcellularLocation>
</comment>
<evidence type="ECO:0000256" key="3">
    <source>
        <dbReference type="ARBA" id="ARBA00022692"/>
    </source>
</evidence>
<feature type="domain" description="Potassium channel" evidence="9">
    <location>
        <begin position="20"/>
        <end position="84"/>
    </location>
</feature>
<keyword evidence="6 8" id="KW-0472">Membrane</keyword>
<feature type="transmembrane region" description="Helical" evidence="8">
    <location>
        <begin position="12"/>
        <end position="34"/>
    </location>
</feature>
<protein>
    <submittedName>
        <fullName evidence="10">Potassium channel family protein</fullName>
    </submittedName>
</protein>
<evidence type="ECO:0000256" key="2">
    <source>
        <dbReference type="ARBA" id="ARBA00022448"/>
    </source>
</evidence>
<keyword evidence="11" id="KW-1185">Reference proteome</keyword>
<dbReference type="Proteomes" id="UP001382935">
    <property type="component" value="Chromosome"/>
</dbReference>
<name>A0ABZ2G4C6_9SPHN</name>
<keyword evidence="4 8" id="KW-1133">Transmembrane helix</keyword>
<evidence type="ECO:0000313" key="11">
    <source>
        <dbReference type="Proteomes" id="UP001382935"/>
    </source>
</evidence>
<evidence type="ECO:0000256" key="6">
    <source>
        <dbReference type="ARBA" id="ARBA00023136"/>
    </source>
</evidence>
<dbReference type="EMBL" id="CP145607">
    <property type="protein sequence ID" value="WWM71239.1"/>
    <property type="molecule type" value="Genomic_DNA"/>
</dbReference>
<keyword evidence="7 10" id="KW-0407">Ion channel</keyword>
<dbReference type="Gene3D" id="1.10.287.70">
    <property type="match status" value="1"/>
</dbReference>
<evidence type="ECO:0000256" key="4">
    <source>
        <dbReference type="ARBA" id="ARBA00022989"/>
    </source>
</evidence>
<feature type="transmembrane region" description="Helical" evidence="8">
    <location>
        <begin position="67"/>
        <end position="89"/>
    </location>
</feature>
<keyword evidence="3 8" id="KW-0812">Transmembrane</keyword>